<keyword evidence="2" id="KW-1185">Reference proteome</keyword>
<organism evidence="1 2">
    <name type="scientific">Owenia fusiformis</name>
    <name type="common">Polychaete worm</name>
    <dbReference type="NCBI Taxonomy" id="6347"/>
    <lineage>
        <taxon>Eukaryota</taxon>
        <taxon>Metazoa</taxon>
        <taxon>Spiralia</taxon>
        <taxon>Lophotrochozoa</taxon>
        <taxon>Annelida</taxon>
        <taxon>Polychaeta</taxon>
        <taxon>Sedentaria</taxon>
        <taxon>Canalipalpata</taxon>
        <taxon>Sabellida</taxon>
        <taxon>Oweniida</taxon>
        <taxon>Oweniidae</taxon>
        <taxon>Owenia</taxon>
    </lineage>
</organism>
<dbReference type="EMBL" id="CAIIXF020000010">
    <property type="protein sequence ID" value="CAH1796052.1"/>
    <property type="molecule type" value="Genomic_DNA"/>
</dbReference>
<comment type="caution">
    <text evidence="1">The sequence shown here is derived from an EMBL/GenBank/DDBJ whole genome shotgun (WGS) entry which is preliminary data.</text>
</comment>
<protein>
    <submittedName>
        <fullName evidence="1">Uncharacterized protein</fullName>
    </submittedName>
</protein>
<sequence>MHSKQATLMKKIQIYDMIETVFLKILWGNYPVEVLFTTKGKTIGVFICNVAINLKPENLKTFEEVLDYISTCLVVILEHDNKKFITMARFSEFFGSLNLKLIYDKGSIQEFKHLVGDEMMIKNKGWGKEHFKQAFRDFWISQEAGPGLFLMGGVPTWKPQFCQSCSD</sequence>
<name>A0A8J1XTR4_OWEFU</name>
<evidence type="ECO:0000313" key="1">
    <source>
        <dbReference type="EMBL" id="CAH1796052.1"/>
    </source>
</evidence>
<dbReference type="AlphaFoldDB" id="A0A8J1XTR4"/>
<accession>A0A8J1XTR4</accession>
<evidence type="ECO:0000313" key="2">
    <source>
        <dbReference type="Proteomes" id="UP000749559"/>
    </source>
</evidence>
<proteinExistence type="predicted"/>
<gene>
    <name evidence="1" type="ORF">OFUS_LOCUS20505</name>
</gene>
<dbReference type="Proteomes" id="UP000749559">
    <property type="component" value="Unassembled WGS sequence"/>
</dbReference>
<reference evidence="1" key="1">
    <citation type="submission" date="2022-03" db="EMBL/GenBank/DDBJ databases">
        <authorList>
            <person name="Martin C."/>
        </authorList>
    </citation>
    <scope>NUCLEOTIDE SEQUENCE</scope>
</reference>